<evidence type="ECO:0000259" key="7">
    <source>
        <dbReference type="PROSITE" id="PS50222"/>
    </source>
</evidence>
<feature type="domain" description="EF-hand" evidence="7">
    <location>
        <begin position="129"/>
        <end position="164"/>
    </location>
</feature>
<dbReference type="InterPro" id="IPR011992">
    <property type="entry name" value="EF-hand-dom_pair"/>
</dbReference>
<keyword evidence="4" id="KW-0677">Repeat</keyword>
<dbReference type="PANTHER" id="PTHR23055:SF178">
    <property type="entry name" value="NEUROCALCIN HOMOLOG"/>
    <property type="match status" value="1"/>
</dbReference>
<dbReference type="SMART" id="SM00054">
    <property type="entry name" value="EFh"/>
    <property type="match status" value="3"/>
</dbReference>
<dbReference type="InterPro" id="IPR028846">
    <property type="entry name" value="Recoverin"/>
</dbReference>
<dbReference type="AlphaFoldDB" id="A0A7S2TU22"/>
<dbReference type="CDD" id="cd00051">
    <property type="entry name" value="EFh"/>
    <property type="match status" value="2"/>
</dbReference>
<dbReference type="PANTHER" id="PTHR23055">
    <property type="entry name" value="CALCIUM BINDING PROTEINS"/>
    <property type="match status" value="1"/>
</dbReference>
<gene>
    <name evidence="8" type="ORF">LSP00402_LOCUS13483</name>
</gene>
<name>A0A7S2TU22_9EUKA</name>
<sequence length="330" mass="37615">MRTALTALRTFFRSRRLARPALALVGGVSLVGIAKNTCQAEMKPAAVEMKNVFPSEVMEKQNLHNLMKYSDKKGNISLEFFTMAMNELGVHNSEVVQSFFRTLDTDGNGSVSFEEFVAGIAAIGSDTAEPLSRLKFVFDSCDLDGNGVIQKEELRKMIHALLVTRENLWMYERRSEIDRDLEKEFQQRSLAIDLEMNTFDEWHKAVLIRQNDEEEEEYGANLGVTAADTDPLDKARSERMQQIYASFPHLKGKPLNVCLASLAELFSSHILSEADLNKDTVITFDEFAKWADKGTKDAEFLFSLYKDFQIVEPQIERTYITDEYDTLWCL</sequence>
<dbReference type="Pfam" id="PF13202">
    <property type="entry name" value="EF-hand_5"/>
    <property type="match status" value="1"/>
</dbReference>
<reference evidence="8" key="1">
    <citation type="submission" date="2021-01" db="EMBL/GenBank/DDBJ databases">
        <authorList>
            <person name="Corre E."/>
            <person name="Pelletier E."/>
            <person name="Niang G."/>
            <person name="Scheremetjew M."/>
            <person name="Finn R."/>
            <person name="Kale V."/>
            <person name="Holt S."/>
            <person name="Cochrane G."/>
            <person name="Meng A."/>
            <person name="Brown T."/>
            <person name="Cohen L."/>
        </authorList>
    </citation>
    <scope>NUCLEOTIDE SEQUENCE</scope>
    <source>
        <strain evidence="8">CCMP622</strain>
    </source>
</reference>
<evidence type="ECO:0000256" key="3">
    <source>
        <dbReference type="ARBA" id="ARBA00022723"/>
    </source>
</evidence>
<proteinExistence type="inferred from homology"/>
<keyword evidence="2" id="KW-0519">Myristate</keyword>
<dbReference type="Pfam" id="PF13833">
    <property type="entry name" value="EF-hand_8"/>
    <property type="match status" value="1"/>
</dbReference>
<dbReference type="GO" id="GO:0005509">
    <property type="term" value="F:calcium ion binding"/>
    <property type="evidence" value="ECO:0007669"/>
    <property type="project" value="InterPro"/>
</dbReference>
<evidence type="ECO:0000256" key="1">
    <source>
        <dbReference type="ARBA" id="ARBA00006049"/>
    </source>
</evidence>
<evidence type="ECO:0000256" key="4">
    <source>
        <dbReference type="ARBA" id="ARBA00022737"/>
    </source>
</evidence>
<evidence type="ECO:0000256" key="5">
    <source>
        <dbReference type="ARBA" id="ARBA00022837"/>
    </source>
</evidence>
<dbReference type="InterPro" id="IPR002048">
    <property type="entry name" value="EF_hand_dom"/>
</dbReference>
<comment type="similarity">
    <text evidence="1">Belongs to the recoverin family.</text>
</comment>
<dbReference type="PROSITE" id="PS50222">
    <property type="entry name" value="EF_HAND_2"/>
    <property type="match status" value="2"/>
</dbReference>
<dbReference type="SUPFAM" id="SSF47473">
    <property type="entry name" value="EF-hand"/>
    <property type="match status" value="1"/>
</dbReference>
<evidence type="ECO:0000313" key="8">
    <source>
        <dbReference type="EMBL" id="CAD9769500.1"/>
    </source>
</evidence>
<evidence type="ECO:0000256" key="6">
    <source>
        <dbReference type="ARBA" id="ARBA00023288"/>
    </source>
</evidence>
<dbReference type="Gene3D" id="1.10.238.10">
    <property type="entry name" value="EF-hand"/>
    <property type="match status" value="1"/>
</dbReference>
<organism evidence="8">
    <name type="scientific">Lotharella oceanica</name>
    <dbReference type="NCBI Taxonomy" id="641309"/>
    <lineage>
        <taxon>Eukaryota</taxon>
        <taxon>Sar</taxon>
        <taxon>Rhizaria</taxon>
        <taxon>Cercozoa</taxon>
        <taxon>Chlorarachniophyceae</taxon>
        <taxon>Lotharella</taxon>
    </lineage>
</organism>
<keyword evidence="6" id="KW-0449">Lipoprotein</keyword>
<dbReference type="EMBL" id="HBHP01021670">
    <property type="protein sequence ID" value="CAD9769500.1"/>
    <property type="molecule type" value="Transcribed_RNA"/>
</dbReference>
<dbReference type="InterPro" id="IPR018247">
    <property type="entry name" value="EF_Hand_1_Ca_BS"/>
</dbReference>
<evidence type="ECO:0000256" key="2">
    <source>
        <dbReference type="ARBA" id="ARBA00022707"/>
    </source>
</evidence>
<protein>
    <recommendedName>
        <fullName evidence="7">EF-hand domain-containing protein</fullName>
    </recommendedName>
</protein>
<keyword evidence="3" id="KW-0479">Metal-binding</keyword>
<keyword evidence="5" id="KW-0106">Calcium</keyword>
<feature type="domain" description="EF-hand" evidence="7">
    <location>
        <begin position="91"/>
        <end position="126"/>
    </location>
</feature>
<dbReference type="PROSITE" id="PS00018">
    <property type="entry name" value="EF_HAND_1"/>
    <property type="match status" value="2"/>
</dbReference>
<accession>A0A7S2TU22</accession>